<accession>A0ABX2XI27</accession>
<sequence>MIFGTAVAVAQETPKKTTQKTDTITKKKSTKGTKHSSTHKTDTVNKQQMNKKKSSTTTTPRKDSTATRP</sequence>
<proteinExistence type="predicted"/>
<dbReference type="Proteomes" id="UP000093343">
    <property type="component" value="Unassembled WGS sequence"/>
</dbReference>
<comment type="caution">
    <text evidence="2">The sequence shown here is derived from an EMBL/GenBank/DDBJ whole genome shotgun (WGS) entry which is preliminary data.</text>
</comment>
<feature type="compositionally biased region" description="Basic residues" evidence="1">
    <location>
        <begin position="26"/>
        <end position="38"/>
    </location>
</feature>
<name>A0ABX2XI27_9FLAO</name>
<dbReference type="EMBL" id="LVEN01000027">
    <property type="protein sequence ID" value="OCB73603.1"/>
    <property type="molecule type" value="Genomic_DNA"/>
</dbReference>
<feature type="compositionally biased region" description="Basic and acidic residues" evidence="1">
    <location>
        <begin position="60"/>
        <end position="69"/>
    </location>
</feature>
<gene>
    <name evidence="2" type="ORF">FLP_13045</name>
</gene>
<protein>
    <submittedName>
        <fullName evidence="2">Uncharacterized protein</fullName>
    </submittedName>
</protein>
<evidence type="ECO:0000313" key="2">
    <source>
        <dbReference type="EMBL" id="OCB73603.1"/>
    </source>
</evidence>
<reference evidence="3" key="1">
    <citation type="submission" date="2016-03" db="EMBL/GenBank/DDBJ databases">
        <title>Draft genome sequence of Paenibacillus glacialis DSM 22343.</title>
        <authorList>
            <person name="Shin S.-K."/>
            <person name="Yi H."/>
        </authorList>
    </citation>
    <scope>NUCLEOTIDE SEQUENCE [LARGE SCALE GENOMIC DNA]</scope>
    <source>
        <strain evidence="3">CCUG 60099</strain>
    </source>
</reference>
<evidence type="ECO:0000256" key="1">
    <source>
        <dbReference type="SAM" id="MobiDB-lite"/>
    </source>
</evidence>
<keyword evidence="3" id="KW-1185">Reference proteome</keyword>
<feature type="region of interest" description="Disordered" evidence="1">
    <location>
        <begin position="1"/>
        <end position="69"/>
    </location>
</feature>
<organism evidence="2 3">
    <name type="scientific">Flavobacterium piscis</name>
    <dbReference type="NCBI Taxonomy" id="1114874"/>
    <lineage>
        <taxon>Bacteria</taxon>
        <taxon>Pseudomonadati</taxon>
        <taxon>Bacteroidota</taxon>
        <taxon>Flavobacteriia</taxon>
        <taxon>Flavobacteriales</taxon>
        <taxon>Flavobacteriaceae</taxon>
        <taxon>Flavobacterium</taxon>
    </lineage>
</organism>
<evidence type="ECO:0000313" key="3">
    <source>
        <dbReference type="Proteomes" id="UP000093343"/>
    </source>
</evidence>